<organism evidence="12 13">
    <name type="scientific">Escallonia herrerae</name>
    <dbReference type="NCBI Taxonomy" id="1293975"/>
    <lineage>
        <taxon>Eukaryota</taxon>
        <taxon>Viridiplantae</taxon>
        <taxon>Streptophyta</taxon>
        <taxon>Embryophyta</taxon>
        <taxon>Tracheophyta</taxon>
        <taxon>Spermatophyta</taxon>
        <taxon>Magnoliopsida</taxon>
        <taxon>eudicotyledons</taxon>
        <taxon>Gunneridae</taxon>
        <taxon>Pentapetalae</taxon>
        <taxon>asterids</taxon>
        <taxon>campanulids</taxon>
        <taxon>Escalloniales</taxon>
        <taxon>Escalloniaceae</taxon>
        <taxon>Escallonia</taxon>
    </lineage>
</organism>
<evidence type="ECO:0000313" key="12">
    <source>
        <dbReference type="EMBL" id="KAK3027257.1"/>
    </source>
</evidence>
<comment type="caution">
    <text evidence="12">The sequence shown here is derived from an EMBL/GenBank/DDBJ whole genome shotgun (WGS) entry which is preliminary data.</text>
</comment>
<sequence>MAMVGALIIFISSSLCLFLLRNLGRFLHKVWWTPTRIQNMMSLQGIKGLPYRFPHGNTKVISDMRAQSMGKPMEIMHDLFPRIQPHVYSWTQIYEPELIKEILNNREGAYPKMDMEGYAKKLLGEALITNEGEKWAKIRKLANHTFHAESLKGMVPEMSASVETMLERWRQFEGEEIDVFKEFGSLTTEVISRTAFGSSFLEGKHIFEMVAKLTAVTVRNAYNVRLPGISTILKTHDEIEAEKLERGIKTSILDLVKKREDRVKNGQVDNLGSDYLGQLIKVAQDSDKNKNISLEQMVDEIKALYGAGHLTTTNLLAWTVFLLAIHTDWQEKARKEVLQFFGHKSPTSDGIARLKSMNMIINESLRLYPPVLTVTRKVEREVKLGNLNLPANINIFISILALHHNPQIWGNDVHHFKPERFAEGVTKATKNNAAAFVPFGMGPRTCVGLNFTTNEAKIALSMILQRYKFTLSPNYVHNPADIFILTPKNGVQTFLNWYGPQAQLVVTESELIKEILNNRNEAYPKIDLEGYAKKLLGDGLSSTKGEKWVKLRKLANHVFHAESLKSMLPAMITSTEIMLERWRVYEGKEIEVFEEFRLLTSEVISKTAFGSSYLEGKSIFEMLTKLTMIVSRNAQKIRFPGISQFVKSDDDIESEKLEQGIRDCAVNIIKRRQQVKGGGNGSLESDFLGKLIEANHEIDKNKWISEEDMVDECKTLYFAGNDTTTSLLGWTILLLATHKDWQEKARNEVIEFFGQTSINSDGIARLRVINMIIEESIRLYPPVPFIKRKVAKEVKLGKLMVPPHMELYISALALHHDPQIWGEDVHLFRPERFAARVATATKGTAVAFLPFGFGPRTCVGLSFAIVEAKIALSIILQRYTFTLSPTYVHSPIRLFMVQPQRGVQVILHSLE</sequence>
<dbReference type="GO" id="GO:0005506">
    <property type="term" value="F:iron ion binding"/>
    <property type="evidence" value="ECO:0007669"/>
    <property type="project" value="InterPro"/>
</dbReference>
<dbReference type="Proteomes" id="UP001188597">
    <property type="component" value="Unassembled WGS sequence"/>
</dbReference>
<evidence type="ECO:0000256" key="7">
    <source>
        <dbReference type="ARBA" id="ARBA00023002"/>
    </source>
</evidence>
<evidence type="ECO:0000256" key="2">
    <source>
        <dbReference type="ARBA" id="ARBA00010617"/>
    </source>
</evidence>
<evidence type="ECO:0000256" key="3">
    <source>
        <dbReference type="ARBA" id="ARBA00022617"/>
    </source>
</evidence>
<evidence type="ECO:0000256" key="6">
    <source>
        <dbReference type="ARBA" id="ARBA00022989"/>
    </source>
</evidence>
<keyword evidence="4" id="KW-0812">Transmembrane</keyword>
<evidence type="ECO:0000256" key="10">
    <source>
        <dbReference type="ARBA" id="ARBA00023136"/>
    </source>
</evidence>
<name>A0AA89B7C7_9ASTE</name>
<evidence type="ECO:0000256" key="9">
    <source>
        <dbReference type="ARBA" id="ARBA00023033"/>
    </source>
</evidence>
<dbReference type="PROSITE" id="PS00086">
    <property type="entry name" value="CYTOCHROME_P450"/>
    <property type="match status" value="2"/>
</dbReference>
<keyword evidence="9" id="KW-0503">Monooxygenase</keyword>
<dbReference type="PRINTS" id="PR00385">
    <property type="entry name" value="P450"/>
</dbReference>
<evidence type="ECO:0000256" key="1">
    <source>
        <dbReference type="ARBA" id="ARBA00004370"/>
    </source>
</evidence>
<dbReference type="GO" id="GO:0016020">
    <property type="term" value="C:membrane"/>
    <property type="evidence" value="ECO:0007669"/>
    <property type="project" value="UniProtKB-SubCell"/>
</dbReference>
<dbReference type="PANTHER" id="PTHR24282:SF192">
    <property type="entry name" value="CYTOCHROME P450 CYP749A22-LIKE"/>
    <property type="match status" value="1"/>
</dbReference>
<accession>A0AA89B7C7</accession>
<keyword evidence="3 11" id="KW-0349">Heme</keyword>
<comment type="similarity">
    <text evidence="2">Belongs to the cytochrome P450 family.</text>
</comment>
<evidence type="ECO:0000313" key="13">
    <source>
        <dbReference type="Proteomes" id="UP001188597"/>
    </source>
</evidence>
<keyword evidence="8 11" id="KW-0408">Iron</keyword>
<dbReference type="FunFam" id="1.10.630.10:FF:000029">
    <property type="entry name" value="Cytochrome P450 734A1"/>
    <property type="match status" value="2"/>
</dbReference>
<evidence type="ECO:0008006" key="14">
    <source>
        <dbReference type="Google" id="ProtNLM"/>
    </source>
</evidence>
<dbReference type="SUPFAM" id="SSF48264">
    <property type="entry name" value="Cytochrome P450"/>
    <property type="match status" value="2"/>
</dbReference>
<protein>
    <recommendedName>
        <fullName evidence="14">Cytochrome P450</fullName>
    </recommendedName>
</protein>
<evidence type="ECO:0000256" key="4">
    <source>
        <dbReference type="ARBA" id="ARBA00022692"/>
    </source>
</evidence>
<keyword evidence="6" id="KW-1133">Transmembrane helix</keyword>
<evidence type="ECO:0000256" key="11">
    <source>
        <dbReference type="PIRSR" id="PIRSR602401-1"/>
    </source>
</evidence>
<dbReference type="Gene3D" id="1.10.630.10">
    <property type="entry name" value="Cytochrome P450"/>
    <property type="match status" value="2"/>
</dbReference>
<keyword evidence="7" id="KW-0560">Oxidoreductase</keyword>
<keyword evidence="10" id="KW-0472">Membrane</keyword>
<dbReference type="GO" id="GO:0004497">
    <property type="term" value="F:monooxygenase activity"/>
    <property type="evidence" value="ECO:0007669"/>
    <property type="project" value="UniProtKB-KW"/>
</dbReference>
<dbReference type="InterPro" id="IPR001128">
    <property type="entry name" value="Cyt_P450"/>
</dbReference>
<comment type="subcellular location">
    <subcellularLocation>
        <location evidence="1">Membrane</location>
    </subcellularLocation>
</comment>
<evidence type="ECO:0000256" key="8">
    <source>
        <dbReference type="ARBA" id="ARBA00023004"/>
    </source>
</evidence>
<keyword evidence="13" id="KW-1185">Reference proteome</keyword>
<dbReference type="PRINTS" id="PR00463">
    <property type="entry name" value="EP450I"/>
</dbReference>
<dbReference type="InterPro" id="IPR002401">
    <property type="entry name" value="Cyt_P450_E_grp-I"/>
</dbReference>
<dbReference type="GO" id="GO:0016705">
    <property type="term" value="F:oxidoreductase activity, acting on paired donors, with incorporation or reduction of molecular oxygen"/>
    <property type="evidence" value="ECO:0007669"/>
    <property type="project" value="InterPro"/>
</dbReference>
<dbReference type="PANTHER" id="PTHR24282">
    <property type="entry name" value="CYTOCHROME P450 FAMILY MEMBER"/>
    <property type="match status" value="1"/>
</dbReference>
<feature type="binding site" description="axial binding residue" evidence="11">
    <location>
        <position position="446"/>
    </location>
    <ligand>
        <name>heme</name>
        <dbReference type="ChEBI" id="CHEBI:30413"/>
    </ligand>
    <ligandPart>
        <name>Fe</name>
        <dbReference type="ChEBI" id="CHEBI:18248"/>
    </ligandPart>
</feature>
<proteinExistence type="inferred from homology"/>
<comment type="cofactor">
    <cofactor evidence="11">
        <name>heme</name>
        <dbReference type="ChEBI" id="CHEBI:30413"/>
    </cofactor>
</comment>
<reference evidence="12" key="1">
    <citation type="submission" date="2022-12" db="EMBL/GenBank/DDBJ databases">
        <title>Draft genome assemblies for two species of Escallonia (Escalloniales).</title>
        <authorList>
            <person name="Chanderbali A."/>
            <person name="Dervinis C."/>
            <person name="Anghel I."/>
            <person name="Soltis D."/>
            <person name="Soltis P."/>
            <person name="Zapata F."/>
        </authorList>
    </citation>
    <scope>NUCLEOTIDE SEQUENCE</scope>
    <source>
        <strain evidence="12">UCBG64.0493</strain>
        <tissue evidence="12">Leaf</tissue>
    </source>
</reference>
<dbReference type="EMBL" id="JAVXUP010000468">
    <property type="protein sequence ID" value="KAK3027257.1"/>
    <property type="molecule type" value="Genomic_DNA"/>
</dbReference>
<dbReference type="InterPro" id="IPR050665">
    <property type="entry name" value="Cytochrome_P450_Monooxygen"/>
</dbReference>
<keyword evidence="5 11" id="KW-0479">Metal-binding</keyword>
<dbReference type="InterPro" id="IPR017972">
    <property type="entry name" value="Cyt_P450_CS"/>
</dbReference>
<dbReference type="GO" id="GO:0020037">
    <property type="term" value="F:heme binding"/>
    <property type="evidence" value="ECO:0007669"/>
    <property type="project" value="InterPro"/>
</dbReference>
<dbReference type="InterPro" id="IPR036396">
    <property type="entry name" value="Cyt_P450_sf"/>
</dbReference>
<dbReference type="AlphaFoldDB" id="A0AA89B7C7"/>
<evidence type="ECO:0000256" key="5">
    <source>
        <dbReference type="ARBA" id="ARBA00022723"/>
    </source>
</evidence>
<gene>
    <name evidence="12" type="ORF">RJ639_041203</name>
</gene>
<dbReference type="Pfam" id="PF00067">
    <property type="entry name" value="p450"/>
    <property type="match status" value="2"/>
</dbReference>